<dbReference type="InterPro" id="IPR013785">
    <property type="entry name" value="Aldolase_TIM"/>
</dbReference>
<reference evidence="2" key="1">
    <citation type="submission" date="2020-11" db="EMBL/GenBank/DDBJ databases">
        <authorList>
            <consortium name="DOE Joint Genome Institute"/>
            <person name="Ahrendt S."/>
            <person name="Riley R."/>
            <person name="Andreopoulos W."/>
            <person name="Labutti K."/>
            <person name="Pangilinan J."/>
            <person name="Ruiz-Duenas F.J."/>
            <person name="Barrasa J.M."/>
            <person name="Sanchez-Garcia M."/>
            <person name="Camarero S."/>
            <person name="Miyauchi S."/>
            <person name="Serrano A."/>
            <person name="Linde D."/>
            <person name="Babiker R."/>
            <person name="Drula E."/>
            <person name="Ayuso-Fernandez I."/>
            <person name="Pacheco R."/>
            <person name="Padilla G."/>
            <person name="Ferreira P."/>
            <person name="Barriuso J."/>
            <person name="Kellner H."/>
            <person name="Castanera R."/>
            <person name="Alfaro M."/>
            <person name="Ramirez L."/>
            <person name="Pisabarro A.G."/>
            <person name="Kuo A."/>
            <person name="Tritt A."/>
            <person name="Lipzen A."/>
            <person name="He G."/>
            <person name="Yan M."/>
            <person name="Ng V."/>
            <person name="Cullen D."/>
            <person name="Martin F."/>
            <person name="Rosso M.-N."/>
            <person name="Henrissat B."/>
            <person name="Hibbett D."/>
            <person name="Martinez A.T."/>
            <person name="Grigoriev I.V."/>
        </authorList>
    </citation>
    <scope>NUCLEOTIDE SEQUENCE</scope>
    <source>
        <strain evidence="2">CBS 506.95</strain>
    </source>
</reference>
<name>A0A9P6E7F2_9AGAR</name>
<proteinExistence type="predicted"/>
<accession>A0A9P6E7F2</accession>
<dbReference type="Proteomes" id="UP000807306">
    <property type="component" value="Unassembled WGS sequence"/>
</dbReference>
<evidence type="ECO:0000259" key="1">
    <source>
        <dbReference type="Pfam" id="PF00724"/>
    </source>
</evidence>
<evidence type="ECO:0000313" key="3">
    <source>
        <dbReference type="Proteomes" id="UP000807306"/>
    </source>
</evidence>
<dbReference type="SUPFAM" id="SSF51395">
    <property type="entry name" value="FMN-linked oxidoreductases"/>
    <property type="match status" value="1"/>
</dbReference>
<feature type="domain" description="NADH:flavin oxidoreductase/NADH oxidase N-terminal" evidence="1">
    <location>
        <begin position="12"/>
        <end position="358"/>
    </location>
</feature>
<gene>
    <name evidence="2" type="ORF">CPB83DRAFT_652466</name>
</gene>
<dbReference type="Gene3D" id="3.20.20.70">
    <property type="entry name" value="Aldolase class I"/>
    <property type="match status" value="1"/>
</dbReference>
<dbReference type="GO" id="GO:0016491">
    <property type="term" value="F:oxidoreductase activity"/>
    <property type="evidence" value="ECO:0007669"/>
    <property type="project" value="InterPro"/>
</dbReference>
<dbReference type="CDD" id="cd02933">
    <property type="entry name" value="OYE_like_FMN"/>
    <property type="match status" value="1"/>
</dbReference>
<dbReference type="EMBL" id="MU157910">
    <property type="protein sequence ID" value="KAF9523768.1"/>
    <property type="molecule type" value="Genomic_DNA"/>
</dbReference>
<dbReference type="OrthoDB" id="276546at2759"/>
<dbReference type="InterPro" id="IPR001155">
    <property type="entry name" value="OxRdtase_FMN_N"/>
</dbReference>
<sequence>MTTTSGSSNYPDLFTPIQVGTHTIQNRIGMSALTRNRADGTYPTDLMKEYYLQRVQGGTGLIVTEGILVSRQGTEWQNAPGIWNQQRVVGWKNITDAVHLAEGKILAQLWHPGRTSHPDAPQQKLAGVPVYAPSAIAARGGIFRFLPGEPGYVAPTELDETTIWKIIGQFKQAAINAKAAGFDGVELQGANGLLVAQFLDNTSNTRSDKWGGSVENRARFGLEVLKSFKEVFGENVGMKISPCGGYNDVGMPLSDTLETFSYFLREADRLGLAYITLVRYHPNFDMVFDGVNRSTNFDVLDSLRSSITNSKVFLNAGVTPEEGQQLISEGKIDGIMVGFNMITHPDYVKRVKTGRPLNNAPNFPLLQRNVSDEDWHSGYTDYPLAKC</sequence>
<dbReference type="Pfam" id="PF00724">
    <property type="entry name" value="Oxidored_FMN"/>
    <property type="match status" value="1"/>
</dbReference>
<dbReference type="PANTHER" id="PTHR22893:SF91">
    <property type="entry name" value="NADPH DEHYDROGENASE 2-RELATED"/>
    <property type="match status" value="1"/>
</dbReference>
<protein>
    <submittedName>
        <fullName evidence="2">Flavoprotein NADH-dependent oxidoreductase</fullName>
    </submittedName>
</protein>
<dbReference type="InterPro" id="IPR045247">
    <property type="entry name" value="Oye-like"/>
</dbReference>
<organism evidence="2 3">
    <name type="scientific">Crepidotus variabilis</name>
    <dbReference type="NCBI Taxonomy" id="179855"/>
    <lineage>
        <taxon>Eukaryota</taxon>
        <taxon>Fungi</taxon>
        <taxon>Dikarya</taxon>
        <taxon>Basidiomycota</taxon>
        <taxon>Agaricomycotina</taxon>
        <taxon>Agaricomycetes</taxon>
        <taxon>Agaricomycetidae</taxon>
        <taxon>Agaricales</taxon>
        <taxon>Agaricineae</taxon>
        <taxon>Crepidotaceae</taxon>
        <taxon>Crepidotus</taxon>
    </lineage>
</organism>
<evidence type="ECO:0000313" key="2">
    <source>
        <dbReference type="EMBL" id="KAF9523768.1"/>
    </source>
</evidence>
<comment type="caution">
    <text evidence="2">The sequence shown here is derived from an EMBL/GenBank/DDBJ whole genome shotgun (WGS) entry which is preliminary data.</text>
</comment>
<dbReference type="GO" id="GO:0010181">
    <property type="term" value="F:FMN binding"/>
    <property type="evidence" value="ECO:0007669"/>
    <property type="project" value="InterPro"/>
</dbReference>
<dbReference type="PANTHER" id="PTHR22893">
    <property type="entry name" value="NADH OXIDOREDUCTASE-RELATED"/>
    <property type="match status" value="1"/>
</dbReference>
<dbReference type="AlphaFoldDB" id="A0A9P6E7F2"/>
<keyword evidence="3" id="KW-1185">Reference proteome</keyword>